<reference evidence="1" key="1">
    <citation type="submission" date="2020-08" db="EMBL/GenBank/DDBJ databases">
        <title>Multicomponent nature underlies the extraordinary mechanical properties of spider dragline silk.</title>
        <authorList>
            <person name="Kono N."/>
            <person name="Nakamura H."/>
            <person name="Mori M."/>
            <person name="Yoshida Y."/>
            <person name="Ohtoshi R."/>
            <person name="Malay A.D."/>
            <person name="Moran D.A.P."/>
            <person name="Tomita M."/>
            <person name="Numata K."/>
            <person name="Arakawa K."/>
        </authorList>
    </citation>
    <scope>NUCLEOTIDE SEQUENCE</scope>
</reference>
<comment type="caution">
    <text evidence="1">The sequence shown here is derived from an EMBL/GenBank/DDBJ whole genome shotgun (WGS) entry which is preliminary data.</text>
</comment>
<gene>
    <name evidence="1" type="primary">X975_10888</name>
    <name evidence="1" type="ORF">TNCV_4649461</name>
</gene>
<dbReference type="EMBL" id="BMAU01021353">
    <property type="protein sequence ID" value="GFY19776.1"/>
    <property type="molecule type" value="Genomic_DNA"/>
</dbReference>
<keyword evidence="2" id="KW-1185">Reference proteome</keyword>
<dbReference type="Proteomes" id="UP000887159">
    <property type="component" value="Unassembled WGS sequence"/>
</dbReference>
<organism evidence="1 2">
    <name type="scientific">Trichonephila clavipes</name>
    <name type="common">Golden silk orbweaver</name>
    <name type="synonym">Nephila clavipes</name>
    <dbReference type="NCBI Taxonomy" id="2585209"/>
    <lineage>
        <taxon>Eukaryota</taxon>
        <taxon>Metazoa</taxon>
        <taxon>Ecdysozoa</taxon>
        <taxon>Arthropoda</taxon>
        <taxon>Chelicerata</taxon>
        <taxon>Arachnida</taxon>
        <taxon>Araneae</taxon>
        <taxon>Araneomorphae</taxon>
        <taxon>Entelegynae</taxon>
        <taxon>Araneoidea</taxon>
        <taxon>Nephilidae</taxon>
        <taxon>Trichonephila</taxon>
    </lineage>
</organism>
<dbReference type="Gene3D" id="3.30.420.10">
    <property type="entry name" value="Ribonuclease H-like superfamily/Ribonuclease H"/>
    <property type="match status" value="1"/>
</dbReference>
<dbReference type="InterPro" id="IPR036397">
    <property type="entry name" value="RNaseH_sf"/>
</dbReference>
<accession>A0A8X6T462</accession>
<name>A0A8X6T462_TRICX</name>
<protein>
    <submittedName>
        <fullName evidence="1">Transposable element Tcb1 transposase</fullName>
    </submittedName>
</protein>
<dbReference type="GO" id="GO:0003676">
    <property type="term" value="F:nucleic acid binding"/>
    <property type="evidence" value="ECO:0007669"/>
    <property type="project" value="InterPro"/>
</dbReference>
<dbReference type="AlphaFoldDB" id="A0A8X6T462"/>
<evidence type="ECO:0000313" key="1">
    <source>
        <dbReference type="EMBL" id="GFY19776.1"/>
    </source>
</evidence>
<sequence>MRTILLPFLLQYHGLIFQQDNAKPHTTRVAMNYLTAYQTLSWPARSPDPSPIEHVWDMLGRRLHLPGNVNNLARQ</sequence>
<evidence type="ECO:0000313" key="2">
    <source>
        <dbReference type="Proteomes" id="UP000887159"/>
    </source>
</evidence>
<proteinExistence type="predicted"/>